<dbReference type="AlphaFoldDB" id="A0A7C9RMS4"/>
<dbReference type="InterPro" id="IPR007627">
    <property type="entry name" value="RNA_pol_sigma70_r2"/>
</dbReference>
<dbReference type="InterPro" id="IPR013325">
    <property type="entry name" value="RNA_pol_sigma_r2"/>
</dbReference>
<comment type="caution">
    <text evidence="8">The sequence shown here is derived from an EMBL/GenBank/DDBJ whole genome shotgun (WGS) entry which is preliminary data.</text>
</comment>
<dbReference type="Pfam" id="PF04542">
    <property type="entry name" value="Sigma70_r2"/>
    <property type="match status" value="1"/>
</dbReference>
<proteinExistence type="inferred from homology"/>
<feature type="domain" description="RNA polymerase sigma factor 70 region 4 type 2" evidence="7">
    <location>
        <begin position="125"/>
        <end position="172"/>
    </location>
</feature>
<sequence>MTDEVDDIDSGLVQAARGGDREVFVQLYRRNFADAYGLACKLLGTSQGADDLVSDAFVKVFNRIVAGGGPTEMFRAYLLTTVRTTFYKQLARDRMVDRRVEVTELLLPTEESDPVAEGLDAQLASKALDSLPVRWRTVLVLLELERLSTSAAADVLGMRPNAVAALAFRAREGLRLAYVQMHVKAAAEETCREAVDNLAALLSGHKSRGVRQRVRDHLALCDNCTGAAREVTDLLAQLGRTVPPDDRLVA</sequence>
<dbReference type="Proteomes" id="UP000481360">
    <property type="component" value="Unassembled WGS sequence"/>
</dbReference>
<dbReference type="RefSeq" id="WP_166043892.1">
    <property type="nucleotide sequence ID" value="NZ_JAAMPJ010000001.1"/>
</dbReference>
<keyword evidence="4" id="KW-0238">DNA-binding</keyword>
<evidence type="ECO:0000259" key="7">
    <source>
        <dbReference type="Pfam" id="PF08281"/>
    </source>
</evidence>
<evidence type="ECO:0000313" key="8">
    <source>
        <dbReference type="EMBL" id="NGY58067.1"/>
    </source>
</evidence>
<dbReference type="PANTHER" id="PTHR43133:SF8">
    <property type="entry name" value="RNA POLYMERASE SIGMA FACTOR HI_1459-RELATED"/>
    <property type="match status" value="1"/>
</dbReference>
<evidence type="ECO:0000259" key="6">
    <source>
        <dbReference type="Pfam" id="PF04542"/>
    </source>
</evidence>
<reference evidence="8 9" key="1">
    <citation type="submission" date="2020-03" db="EMBL/GenBank/DDBJ databases">
        <title>Isolation and identification of active actinomycetes.</title>
        <authorList>
            <person name="Sun X."/>
        </authorList>
    </citation>
    <scope>NUCLEOTIDE SEQUENCE [LARGE SCALE GENOMIC DNA]</scope>
    <source>
        <strain evidence="8 9">NEAU-D13</strain>
    </source>
</reference>
<dbReference type="InterPro" id="IPR036388">
    <property type="entry name" value="WH-like_DNA-bd_sf"/>
</dbReference>
<comment type="similarity">
    <text evidence="1">Belongs to the sigma-70 factor family. ECF subfamily.</text>
</comment>
<evidence type="ECO:0000313" key="9">
    <source>
        <dbReference type="Proteomes" id="UP000481360"/>
    </source>
</evidence>
<accession>A0A7C9RMS4</accession>
<dbReference type="NCBIfam" id="TIGR02937">
    <property type="entry name" value="sigma70-ECF"/>
    <property type="match status" value="1"/>
</dbReference>
<keyword evidence="5" id="KW-0804">Transcription</keyword>
<keyword evidence="3" id="KW-0731">Sigma factor</keyword>
<dbReference type="GO" id="GO:0016987">
    <property type="term" value="F:sigma factor activity"/>
    <property type="evidence" value="ECO:0007669"/>
    <property type="project" value="UniProtKB-KW"/>
</dbReference>
<dbReference type="Gene3D" id="1.10.1740.10">
    <property type="match status" value="1"/>
</dbReference>
<dbReference type="SUPFAM" id="SSF88946">
    <property type="entry name" value="Sigma2 domain of RNA polymerase sigma factors"/>
    <property type="match status" value="1"/>
</dbReference>
<dbReference type="Pfam" id="PF08281">
    <property type="entry name" value="Sigma70_r4_2"/>
    <property type="match status" value="1"/>
</dbReference>
<dbReference type="EMBL" id="JAAMPJ010000001">
    <property type="protein sequence ID" value="NGY58067.1"/>
    <property type="molecule type" value="Genomic_DNA"/>
</dbReference>
<evidence type="ECO:0000256" key="1">
    <source>
        <dbReference type="ARBA" id="ARBA00010641"/>
    </source>
</evidence>
<keyword evidence="2" id="KW-0805">Transcription regulation</keyword>
<dbReference type="SUPFAM" id="SSF88659">
    <property type="entry name" value="Sigma3 and sigma4 domains of RNA polymerase sigma factors"/>
    <property type="match status" value="1"/>
</dbReference>
<name>A0A7C9RMS4_9PSEU</name>
<organism evidence="8 9">
    <name type="scientific">Lentzea alba</name>
    <dbReference type="NCBI Taxonomy" id="2714351"/>
    <lineage>
        <taxon>Bacteria</taxon>
        <taxon>Bacillati</taxon>
        <taxon>Actinomycetota</taxon>
        <taxon>Actinomycetes</taxon>
        <taxon>Pseudonocardiales</taxon>
        <taxon>Pseudonocardiaceae</taxon>
        <taxon>Lentzea</taxon>
    </lineage>
</organism>
<feature type="domain" description="RNA polymerase sigma-70 region 2" evidence="6">
    <location>
        <begin position="27"/>
        <end position="93"/>
    </location>
</feature>
<dbReference type="InterPro" id="IPR014284">
    <property type="entry name" value="RNA_pol_sigma-70_dom"/>
</dbReference>
<dbReference type="Gene3D" id="1.10.10.10">
    <property type="entry name" value="Winged helix-like DNA-binding domain superfamily/Winged helix DNA-binding domain"/>
    <property type="match status" value="1"/>
</dbReference>
<keyword evidence="9" id="KW-1185">Reference proteome</keyword>
<dbReference type="InterPro" id="IPR013249">
    <property type="entry name" value="RNA_pol_sigma70_r4_t2"/>
</dbReference>
<evidence type="ECO:0000256" key="2">
    <source>
        <dbReference type="ARBA" id="ARBA00023015"/>
    </source>
</evidence>
<dbReference type="InterPro" id="IPR013324">
    <property type="entry name" value="RNA_pol_sigma_r3/r4-like"/>
</dbReference>
<evidence type="ECO:0000256" key="4">
    <source>
        <dbReference type="ARBA" id="ARBA00023125"/>
    </source>
</evidence>
<dbReference type="GO" id="GO:0006352">
    <property type="term" value="P:DNA-templated transcription initiation"/>
    <property type="evidence" value="ECO:0007669"/>
    <property type="project" value="InterPro"/>
</dbReference>
<gene>
    <name evidence="8" type="ORF">G7043_03870</name>
</gene>
<dbReference type="PANTHER" id="PTHR43133">
    <property type="entry name" value="RNA POLYMERASE ECF-TYPE SIGMA FACTO"/>
    <property type="match status" value="1"/>
</dbReference>
<dbReference type="InterPro" id="IPR039425">
    <property type="entry name" value="RNA_pol_sigma-70-like"/>
</dbReference>
<evidence type="ECO:0000256" key="5">
    <source>
        <dbReference type="ARBA" id="ARBA00023163"/>
    </source>
</evidence>
<protein>
    <submittedName>
        <fullName evidence="8">Sigma-70 family RNA polymerase sigma factor</fullName>
    </submittedName>
</protein>
<evidence type="ECO:0000256" key="3">
    <source>
        <dbReference type="ARBA" id="ARBA00023082"/>
    </source>
</evidence>
<dbReference type="GO" id="GO:0003677">
    <property type="term" value="F:DNA binding"/>
    <property type="evidence" value="ECO:0007669"/>
    <property type="project" value="UniProtKB-KW"/>
</dbReference>